<keyword evidence="2" id="KW-0539">Nucleus</keyword>
<dbReference type="Proteomes" id="UP000188354">
    <property type="component" value="Chromosome LG16"/>
</dbReference>
<accession>A0A4P1QV57</accession>
<dbReference type="Gene3D" id="1.10.1240.40">
    <property type="entry name" value="ENT domain"/>
    <property type="match status" value="1"/>
</dbReference>
<dbReference type="InterPro" id="IPR036142">
    <property type="entry name" value="ENT_dom-like_sf"/>
</dbReference>
<dbReference type="GO" id="GO:0050832">
    <property type="term" value="P:defense response to fungus"/>
    <property type="evidence" value="ECO:0007669"/>
    <property type="project" value="InterPro"/>
</dbReference>
<gene>
    <name evidence="6" type="ORF">TanjilG_06906</name>
</gene>
<evidence type="ECO:0000256" key="1">
    <source>
        <dbReference type="ARBA" id="ARBA00004123"/>
    </source>
</evidence>
<dbReference type="SMART" id="SM01191">
    <property type="entry name" value="ENT"/>
    <property type="match status" value="1"/>
</dbReference>
<dbReference type="EMBL" id="CM007376">
    <property type="protein sequence ID" value="OIV95444.1"/>
    <property type="molecule type" value="Genomic_DNA"/>
</dbReference>
<dbReference type="PANTHER" id="PTHR33432:SF33">
    <property type="entry name" value="OS03G0796400 PROTEIN"/>
    <property type="match status" value="1"/>
</dbReference>
<proteinExistence type="predicted"/>
<evidence type="ECO:0000313" key="7">
    <source>
        <dbReference type="Proteomes" id="UP000188354"/>
    </source>
</evidence>
<dbReference type="InterPro" id="IPR005491">
    <property type="entry name" value="ENT_dom"/>
</dbReference>
<dbReference type="CDD" id="cd20404">
    <property type="entry name" value="Tudor_Agenet_AtEML-like"/>
    <property type="match status" value="1"/>
</dbReference>
<name>A0A4P1QV57_LUPAN</name>
<sequence>MAYQGPDSGAGHDYLPSRQTTFLRSGSSAGNSRSTEASEAASLIRQAEKEAYSSVLRAFKYRTDDLSWEKQELMIDLRKELKISYDEHKEIVRETNTDETLNSIRNWRRTRSYQPAGCSTSQPVRDVLPIPTDSTPRKRPKTTNLYSSAGPSREHHVRDCNLYSSLPSKAPAQAEELDRLIGRKAMIRWPSDEQFYEVTITEYDPSQGMHKLVYDNNEVNETFEWSDINQIPREDIQWIGEDPGTDLRVGHSGREGDNTVGAERRVHFNLEANEEFPLQQNVIGNRVEHDLVLLNTDVLIKEVEDIIVVSSPNSLELESAKQKLKEHEQDLLRALALLKKLSDAPDRESGML</sequence>
<dbReference type="AlphaFoldDB" id="A0A4P1QV57"/>
<dbReference type="SUPFAM" id="SSF63748">
    <property type="entry name" value="Tudor/PWWP/MBT"/>
    <property type="match status" value="1"/>
</dbReference>
<dbReference type="Gramene" id="OIV95444">
    <property type="protein sequence ID" value="OIV95444"/>
    <property type="gene ID" value="TanjilG_06906"/>
</dbReference>
<feature type="domain" description="ENT" evidence="5">
    <location>
        <begin position="40"/>
        <end position="127"/>
    </location>
</feature>
<comment type="subcellular location">
    <subcellularLocation>
        <location evidence="1">Nucleus</location>
    </subcellularLocation>
</comment>
<keyword evidence="3" id="KW-0175">Coiled coil</keyword>
<protein>
    <recommendedName>
        <fullName evidence="5">ENT domain-containing protein</fullName>
    </recommendedName>
</protein>
<dbReference type="PROSITE" id="PS51138">
    <property type="entry name" value="ENT"/>
    <property type="match status" value="1"/>
</dbReference>
<evidence type="ECO:0000256" key="4">
    <source>
        <dbReference type="SAM" id="MobiDB-lite"/>
    </source>
</evidence>
<feature type="region of interest" description="Disordered" evidence="4">
    <location>
        <begin position="1"/>
        <end position="38"/>
    </location>
</feature>
<evidence type="ECO:0000256" key="2">
    <source>
        <dbReference type="ARBA" id="ARBA00023242"/>
    </source>
</evidence>
<dbReference type="SUPFAM" id="SSF158639">
    <property type="entry name" value="ENT-like"/>
    <property type="match status" value="1"/>
</dbReference>
<dbReference type="STRING" id="3871.A0A4P1QV57"/>
<evidence type="ECO:0000256" key="3">
    <source>
        <dbReference type="SAM" id="Coils"/>
    </source>
</evidence>
<dbReference type="Pfam" id="PF03735">
    <property type="entry name" value="ENT"/>
    <property type="match status" value="1"/>
</dbReference>
<feature type="region of interest" description="Disordered" evidence="4">
    <location>
        <begin position="113"/>
        <end position="153"/>
    </location>
</feature>
<reference evidence="6 7" key="1">
    <citation type="journal article" date="2017" name="Plant Biotechnol. J.">
        <title>A comprehensive draft genome sequence for lupin (Lupinus angustifolius), an emerging health food: insights into plant-microbe interactions and legume evolution.</title>
        <authorList>
            <person name="Hane J.K."/>
            <person name="Ming Y."/>
            <person name="Kamphuis L.G."/>
            <person name="Nelson M.N."/>
            <person name="Garg G."/>
            <person name="Atkins C.A."/>
            <person name="Bayer P.E."/>
            <person name="Bravo A."/>
            <person name="Bringans S."/>
            <person name="Cannon S."/>
            <person name="Edwards D."/>
            <person name="Foley R."/>
            <person name="Gao L.L."/>
            <person name="Harrison M.J."/>
            <person name="Huang W."/>
            <person name="Hurgobin B."/>
            <person name="Li S."/>
            <person name="Liu C.W."/>
            <person name="McGrath A."/>
            <person name="Morahan G."/>
            <person name="Murray J."/>
            <person name="Weller J."/>
            <person name="Jian J."/>
            <person name="Singh K.B."/>
        </authorList>
    </citation>
    <scope>NUCLEOTIDE SEQUENCE [LARGE SCALE GENOMIC DNA]</scope>
    <source>
        <strain evidence="7">cv. Tanjil</strain>
        <tissue evidence="6">Whole plant</tissue>
    </source>
</reference>
<feature type="coiled-coil region" evidence="3">
    <location>
        <begin position="317"/>
        <end position="344"/>
    </location>
</feature>
<evidence type="ECO:0000313" key="6">
    <source>
        <dbReference type="EMBL" id="OIV95444.1"/>
    </source>
</evidence>
<feature type="compositionally biased region" description="Polar residues" evidence="4">
    <location>
        <begin position="17"/>
        <end position="37"/>
    </location>
</feature>
<keyword evidence="7" id="KW-1185">Reference proteome</keyword>
<evidence type="ECO:0000259" key="5">
    <source>
        <dbReference type="PROSITE" id="PS51138"/>
    </source>
</evidence>
<dbReference type="Gene3D" id="2.30.30.140">
    <property type="match status" value="1"/>
</dbReference>
<organism evidence="6 7">
    <name type="scientific">Lupinus angustifolius</name>
    <name type="common">Narrow-leaved blue lupine</name>
    <dbReference type="NCBI Taxonomy" id="3871"/>
    <lineage>
        <taxon>Eukaryota</taxon>
        <taxon>Viridiplantae</taxon>
        <taxon>Streptophyta</taxon>
        <taxon>Embryophyta</taxon>
        <taxon>Tracheophyta</taxon>
        <taxon>Spermatophyta</taxon>
        <taxon>Magnoliopsida</taxon>
        <taxon>eudicotyledons</taxon>
        <taxon>Gunneridae</taxon>
        <taxon>Pentapetalae</taxon>
        <taxon>rosids</taxon>
        <taxon>fabids</taxon>
        <taxon>Fabales</taxon>
        <taxon>Fabaceae</taxon>
        <taxon>Papilionoideae</taxon>
        <taxon>50 kb inversion clade</taxon>
        <taxon>genistoids sensu lato</taxon>
        <taxon>core genistoids</taxon>
        <taxon>Genisteae</taxon>
        <taxon>Lupinus</taxon>
    </lineage>
</organism>
<dbReference type="PANTHER" id="PTHR33432">
    <property type="entry name" value="PROTEIN EMSY-LIKE 4"/>
    <property type="match status" value="1"/>
</dbReference>
<dbReference type="InterPro" id="IPR033485">
    <property type="entry name" value="EMSY-LIKE_plant"/>
</dbReference>
<dbReference type="GO" id="GO:0005634">
    <property type="term" value="C:nucleus"/>
    <property type="evidence" value="ECO:0007669"/>
    <property type="project" value="UniProtKB-SubCell"/>
</dbReference>